<dbReference type="InterPro" id="IPR013087">
    <property type="entry name" value="Znf_C2H2_type"/>
</dbReference>
<proteinExistence type="predicted"/>
<reference evidence="3" key="1">
    <citation type="submission" date="2022-08" db="UniProtKB">
        <authorList>
            <consortium name="EnsemblMetazoa"/>
        </authorList>
    </citation>
    <scope>IDENTIFICATION</scope>
</reference>
<feature type="compositionally biased region" description="Basic and acidic residues" evidence="1">
    <location>
        <begin position="230"/>
        <end position="249"/>
    </location>
</feature>
<name>A0A8W7PFJ8_ANOCL</name>
<dbReference type="EnsemblMetazoa" id="ACOM030606-RA">
    <property type="protein sequence ID" value="ACOM030606-PA.1"/>
    <property type="gene ID" value="ACOM030606"/>
</dbReference>
<feature type="domain" description="C2H2-type" evidence="2">
    <location>
        <begin position="96"/>
        <end position="116"/>
    </location>
</feature>
<organism evidence="3">
    <name type="scientific">Anopheles coluzzii</name>
    <name type="common">African malaria mosquito</name>
    <dbReference type="NCBI Taxonomy" id="1518534"/>
    <lineage>
        <taxon>Eukaryota</taxon>
        <taxon>Metazoa</taxon>
        <taxon>Ecdysozoa</taxon>
        <taxon>Arthropoda</taxon>
        <taxon>Hexapoda</taxon>
        <taxon>Insecta</taxon>
        <taxon>Pterygota</taxon>
        <taxon>Neoptera</taxon>
        <taxon>Endopterygota</taxon>
        <taxon>Diptera</taxon>
        <taxon>Nematocera</taxon>
        <taxon>Culicoidea</taxon>
        <taxon>Culicidae</taxon>
        <taxon>Anophelinae</taxon>
        <taxon>Anopheles</taxon>
    </lineage>
</organism>
<evidence type="ECO:0000313" key="3">
    <source>
        <dbReference type="EnsemblMetazoa" id="ACOM030606-PA.1"/>
    </source>
</evidence>
<dbReference type="Proteomes" id="UP000075882">
    <property type="component" value="Unassembled WGS sequence"/>
</dbReference>
<accession>A0A8W7PFJ8</accession>
<dbReference type="Gene3D" id="3.30.160.60">
    <property type="entry name" value="Classic Zinc Finger"/>
    <property type="match status" value="1"/>
</dbReference>
<protein>
    <recommendedName>
        <fullName evidence="2">C2H2-type domain-containing protein</fullName>
    </recommendedName>
</protein>
<dbReference type="SMART" id="SM00355">
    <property type="entry name" value="ZnF_C2H2"/>
    <property type="match status" value="2"/>
</dbReference>
<feature type="region of interest" description="Disordered" evidence="1">
    <location>
        <begin position="222"/>
        <end position="304"/>
    </location>
</feature>
<dbReference type="PROSITE" id="PS00028">
    <property type="entry name" value="ZINC_FINGER_C2H2_1"/>
    <property type="match status" value="1"/>
</dbReference>
<evidence type="ECO:0000259" key="2">
    <source>
        <dbReference type="PROSITE" id="PS00028"/>
    </source>
</evidence>
<dbReference type="VEuPathDB" id="VectorBase:ACON2_037170"/>
<sequence>LELYATGTFSNIHRTTFGQFEGKKRSNSMSTETMDSSESASCEAVFGKEAICKDVNNNGICLEDAAALPDSIPPSYMKTITSLTMSRTLRGPKYHCYDCDYVLPTRLSMNTHMKMHRKPFCPICYTTFAEEQEVTAHTAENHSILFSAAITPLVVLDEPIVVKDEPIVVKEEHAFFQTEVPPNSPTHEYHGLSELEYGFAHSNNSSIPLLLAEKLREHQEMVNRGMQSRKRLDSSRHQRHSLDETEARSVIKSHRNSYTGRRDRRPSIAGVTGKVHKPASKPNRATPSTPKAGTSGRGENVDSADTALKRITSRFGRSISLKIPQF</sequence>
<feature type="compositionally biased region" description="Polar residues" evidence="1">
    <location>
        <begin position="283"/>
        <end position="292"/>
    </location>
</feature>
<evidence type="ECO:0000256" key="1">
    <source>
        <dbReference type="SAM" id="MobiDB-lite"/>
    </source>
</evidence>
<dbReference type="AlphaFoldDB" id="A0A8W7PFJ8"/>